<proteinExistence type="predicted"/>
<keyword evidence="1" id="KW-0472">Membrane</keyword>
<dbReference type="Pfam" id="PF07273">
    <property type="entry name" value="DUF1439"/>
    <property type="match status" value="1"/>
</dbReference>
<protein>
    <submittedName>
        <fullName evidence="2">DUF1439 domain-containing protein</fullName>
    </submittedName>
</protein>
<keyword evidence="1" id="KW-1133">Transmembrane helix</keyword>
<dbReference type="EMBL" id="JAOVZB010000001">
    <property type="protein sequence ID" value="MCV2401898.1"/>
    <property type="molecule type" value="Genomic_DNA"/>
</dbReference>
<feature type="transmembrane region" description="Helical" evidence="1">
    <location>
        <begin position="14"/>
        <end position="34"/>
    </location>
</feature>
<keyword evidence="1" id="KW-0812">Transmembrane</keyword>
<organism evidence="2 3">
    <name type="scientific">Marinomonas sargassi</name>
    <dbReference type="NCBI Taxonomy" id="2984494"/>
    <lineage>
        <taxon>Bacteria</taxon>
        <taxon>Pseudomonadati</taxon>
        <taxon>Pseudomonadota</taxon>
        <taxon>Gammaproteobacteria</taxon>
        <taxon>Oceanospirillales</taxon>
        <taxon>Oceanospirillaceae</taxon>
        <taxon>Marinomonas</taxon>
    </lineage>
</organism>
<dbReference type="Gene3D" id="3.15.10.40">
    <property type="entry name" value="Uncharacterised protein PF07273, DUF1439"/>
    <property type="match status" value="1"/>
</dbReference>
<keyword evidence="3" id="KW-1185">Reference proteome</keyword>
<dbReference type="PROSITE" id="PS51257">
    <property type="entry name" value="PROKAR_LIPOPROTEIN"/>
    <property type="match status" value="1"/>
</dbReference>
<reference evidence="2 3" key="1">
    <citation type="submission" date="2022-10" db="EMBL/GenBank/DDBJ databases">
        <title>Marinomonas transparenta sp. nov. and Marinomonas sargassi sp. nov., isolated from marine alga (Sargassum natans (L.) Gaillon).</title>
        <authorList>
            <person name="Wang Y."/>
        </authorList>
    </citation>
    <scope>NUCLEOTIDE SEQUENCE [LARGE SCALE GENOMIC DNA]</scope>
    <source>
        <strain evidence="2 3">C2222</strain>
    </source>
</reference>
<dbReference type="Proteomes" id="UP001209713">
    <property type="component" value="Unassembled WGS sequence"/>
</dbReference>
<evidence type="ECO:0000256" key="1">
    <source>
        <dbReference type="SAM" id="Phobius"/>
    </source>
</evidence>
<comment type="caution">
    <text evidence="2">The sequence shown here is derived from an EMBL/GenBank/DDBJ whole genome shotgun (WGS) entry which is preliminary data.</text>
</comment>
<name>A0ABT2YPT1_9GAMM</name>
<sequence>MLAFQEKRQMLRRAIYIFFTITSALLMTGCNSFLVSETEINQEVEKLLAEPQSNQISLLVEGNALDIDLVVKKADVDLTARDGGLVLVDLDTNLEGVLTAFGQKISISASVEPSFESGVRIEEDRLYLTSPRITEVKVQGTSFTDKMLSSALGSVHGELEKALVKYFDTHPVYILNHSPFEKTAASLVKDIIIKEDTIELSIF</sequence>
<gene>
    <name evidence="2" type="ORF">OFY17_03265</name>
</gene>
<evidence type="ECO:0000313" key="3">
    <source>
        <dbReference type="Proteomes" id="UP001209713"/>
    </source>
</evidence>
<evidence type="ECO:0000313" key="2">
    <source>
        <dbReference type="EMBL" id="MCV2401898.1"/>
    </source>
</evidence>
<accession>A0ABT2YPT1</accession>
<dbReference type="InterPro" id="IPR010835">
    <property type="entry name" value="DUF1439"/>
</dbReference>